<gene>
    <name evidence="4" type="ORF">UFOPK1852_00658</name>
</gene>
<sequence>MNTYFLAPKDDPLQRFNWRSPFTEQYLKDTAELIEHGKLHGIDFVLCVSPGLSVEYSNEADVDAVVNRFKQLTDLGASHFGMLWDDIAWEMQHDSDNAKYASTAQAHADFTNRVWSKLVSYNERAQLTVCPMHYSGRGNEPYLIDLGRELKSRINLMWTGRGICSEYLDIADAVIFERSALRPALYWDNFPVNDGGLQVNLYIGPLRGREKGLHKFSAGLLSNPMLQFEASLIPISTIGEYLWDSNSYDPDKAWEQALVRVIPVEQDRIALRKFFRTSMGTTVGGDPAPDLRQVFRAGVSAWRNGEMVKAAEIFESEGAEIFSNYEYLSNNEISVPELLADIKPWLAKYRLGGEALVGLGKVLRTCSYDKEKLIIIGPKEAPAKLVELITLMESNRKNLFGDQIVGPLNELAAELQTYSS</sequence>
<reference evidence="4" key="1">
    <citation type="submission" date="2020-05" db="EMBL/GenBank/DDBJ databases">
        <authorList>
            <person name="Chiriac C."/>
            <person name="Salcher M."/>
            <person name="Ghai R."/>
            <person name="Kavagutti S V."/>
        </authorList>
    </citation>
    <scope>NUCLEOTIDE SEQUENCE</scope>
</reference>
<evidence type="ECO:0000256" key="1">
    <source>
        <dbReference type="ARBA" id="ARBA00022801"/>
    </source>
</evidence>
<organism evidence="4">
    <name type="scientific">freshwater metagenome</name>
    <dbReference type="NCBI Taxonomy" id="449393"/>
    <lineage>
        <taxon>unclassified sequences</taxon>
        <taxon>metagenomes</taxon>
        <taxon>ecological metagenomes</taxon>
    </lineage>
</organism>
<dbReference type="AlphaFoldDB" id="A0A6J6HCM9"/>
<evidence type="ECO:0000313" key="4">
    <source>
        <dbReference type="EMBL" id="CAB4610640.1"/>
    </source>
</evidence>
<dbReference type="Gene3D" id="3.20.20.80">
    <property type="entry name" value="Glycosidases"/>
    <property type="match status" value="1"/>
</dbReference>
<dbReference type="PANTHER" id="PTHR13170">
    <property type="entry name" value="O-GLCNACASE"/>
    <property type="match status" value="1"/>
</dbReference>
<dbReference type="InterPro" id="IPR051822">
    <property type="entry name" value="Glycosyl_Hydrolase_84"/>
</dbReference>
<dbReference type="GO" id="GO:0015929">
    <property type="term" value="F:hexosaminidase activity"/>
    <property type="evidence" value="ECO:0007669"/>
    <property type="project" value="UniProtKB-ARBA"/>
</dbReference>
<proteinExistence type="predicted"/>
<dbReference type="GO" id="GO:1901135">
    <property type="term" value="P:carbohydrate derivative metabolic process"/>
    <property type="evidence" value="ECO:0007669"/>
    <property type="project" value="UniProtKB-ARBA"/>
</dbReference>
<dbReference type="InterPro" id="IPR011496">
    <property type="entry name" value="O-GlcNAcase_cat"/>
</dbReference>
<keyword evidence="2" id="KW-0326">Glycosidase</keyword>
<dbReference type="PROSITE" id="PS52009">
    <property type="entry name" value="GH84"/>
    <property type="match status" value="1"/>
</dbReference>
<accession>A0A6J6HCM9</accession>
<dbReference type="PANTHER" id="PTHR13170:SF16">
    <property type="entry name" value="PROTEIN O-GLCNACASE"/>
    <property type="match status" value="1"/>
</dbReference>
<name>A0A6J6HCM9_9ZZZZ</name>
<protein>
    <submittedName>
        <fullName evidence="4">Unannotated protein</fullName>
    </submittedName>
</protein>
<evidence type="ECO:0000259" key="3">
    <source>
        <dbReference type="PROSITE" id="PS52009"/>
    </source>
</evidence>
<dbReference type="InterPro" id="IPR017853">
    <property type="entry name" value="GH"/>
</dbReference>
<dbReference type="Pfam" id="PF07555">
    <property type="entry name" value="NAGidase"/>
    <property type="match status" value="1"/>
</dbReference>
<dbReference type="EMBL" id="CAEZUS010000088">
    <property type="protein sequence ID" value="CAB4610640.1"/>
    <property type="molecule type" value="Genomic_DNA"/>
</dbReference>
<dbReference type="SUPFAM" id="SSF51445">
    <property type="entry name" value="(Trans)glycosidases"/>
    <property type="match status" value="1"/>
</dbReference>
<feature type="domain" description="GH84" evidence="3">
    <location>
        <begin position="1"/>
        <end position="246"/>
    </location>
</feature>
<keyword evidence="1" id="KW-0378">Hydrolase</keyword>
<evidence type="ECO:0000256" key="2">
    <source>
        <dbReference type="ARBA" id="ARBA00023295"/>
    </source>
</evidence>